<proteinExistence type="predicted"/>
<name>A0AAD8YX69_9TELE</name>
<organism evidence="1 2">
    <name type="scientific">Electrophorus voltai</name>
    <dbReference type="NCBI Taxonomy" id="2609070"/>
    <lineage>
        <taxon>Eukaryota</taxon>
        <taxon>Metazoa</taxon>
        <taxon>Chordata</taxon>
        <taxon>Craniata</taxon>
        <taxon>Vertebrata</taxon>
        <taxon>Euteleostomi</taxon>
        <taxon>Actinopterygii</taxon>
        <taxon>Neopterygii</taxon>
        <taxon>Teleostei</taxon>
        <taxon>Ostariophysi</taxon>
        <taxon>Gymnotiformes</taxon>
        <taxon>Gymnotoidei</taxon>
        <taxon>Gymnotidae</taxon>
        <taxon>Electrophorus</taxon>
    </lineage>
</organism>
<reference evidence="1" key="1">
    <citation type="submission" date="2023-03" db="EMBL/GenBank/DDBJ databases">
        <title>Electrophorus voltai genome.</title>
        <authorList>
            <person name="Bian C."/>
        </authorList>
    </citation>
    <scope>NUCLEOTIDE SEQUENCE</scope>
    <source>
        <strain evidence="1">CB-2022</strain>
        <tissue evidence="1">Muscle</tissue>
    </source>
</reference>
<protein>
    <submittedName>
        <fullName evidence="1">Uncharacterized protein</fullName>
    </submittedName>
</protein>
<evidence type="ECO:0000313" key="2">
    <source>
        <dbReference type="Proteomes" id="UP001239994"/>
    </source>
</evidence>
<dbReference type="AlphaFoldDB" id="A0AAD8YX69"/>
<keyword evidence="2" id="KW-1185">Reference proteome</keyword>
<sequence>MAVSARCSTVEGRDFKAPAPGHGLPSQKHRALLVSCSTGLRSHLSAPALLVSCSAAQISPICPNPGCLLLGWSEISPICPNPGCLLLGWSEISPICPNPGCLLLGWSEISPICPNPGCLLLGWPEISPICPNPGCLLLGWPEISPICPNPGCLLLGWPEISPICPNPGCLLLGWSEISPICPNPGCLLLGWPEISPICPRPVQCFPDSATLLWERRQVQGSGSPAVSRGSGAWFLSSHWAAGTTFMLVNVSPPVPLKQAHATWVLDQLFPSWCPLAAAPDVSGAGVCECHYLSGSASYSSKDLGHAFARAPAALRPPERRGTWANPGQPNESWMQRLQSETSGDCTVLLCDPGRDLKRLDKALHQLGAQK</sequence>
<gene>
    <name evidence="1" type="ORF">P4O66_002530</name>
</gene>
<comment type="caution">
    <text evidence="1">The sequence shown here is derived from an EMBL/GenBank/DDBJ whole genome shotgun (WGS) entry which is preliminary data.</text>
</comment>
<evidence type="ECO:0000313" key="1">
    <source>
        <dbReference type="EMBL" id="KAK1788710.1"/>
    </source>
</evidence>
<dbReference type="EMBL" id="JAROKS010000022">
    <property type="protein sequence ID" value="KAK1788710.1"/>
    <property type="molecule type" value="Genomic_DNA"/>
</dbReference>
<dbReference type="Proteomes" id="UP001239994">
    <property type="component" value="Unassembled WGS sequence"/>
</dbReference>
<accession>A0AAD8YX69</accession>